<reference evidence="2 3" key="1">
    <citation type="submission" date="2016-02" db="EMBL/GenBank/DDBJ databases">
        <title>Genome analysis of coral dinoflagellate symbionts highlights evolutionary adaptations to a symbiotic lifestyle.</title>
        <authorList>
            <person name="Aranda M."/>
            <person name="Li Y."/>
            <person name="Liew Y.J."/>
            <person name="Baumgarten S."/>
            <person name="Simakov O."/>
            <person name="Wilson M."/>
            <person name="Piel J."/>
            <person name="Ashoor H."/>
            <person name="Bougouffa S."/>
            <person name="Bajic V.B."/>
            <person name="Ryu T."/>
            <person name="Ravasi T."/>
            <person name="Bayer T."/>
            <person name="Micklem G."/>
            <person name="Kim H."/>
            <person name="Bhak J."/>
            <person name="Lajeunesse T.C."/>
            <person name="Voolstra C.R."/>
        </authorList>
    </citation>
    <scope>NUCLEOTIDE SEQUENCE [LARGE SCALE GENOMIC DNA]</scope>
    <source>
        <strain evidence="2 3">CCMP2467</strain>
    </source>
</reference>
<gene>
    <name evidence="2" type="ORF">AK812_SmicGene26606</name>
</gene>
<proteinExistence type="predicted"/>
<evidence type="ECO:0000313" key="2">
    <source>
        <dbReference type="EMBL" id="OLP91688.1"/>
    </source>
</evidence>
<keyword evidence="3" id="KW-1185">Reference proteome</keyword>
<feature type="compositionally biased region" description="Polar residues" evidence="1">
    <location>
        <begin position="129"/>
        <end position="138"/>
    </location>
</feature>
<dbReference type="EMBL" id="LSRX01000654">
    <property type="protein sequence ID" value="OLP91688.1"/>
    <property type="molecule type" value="Genomic_DNA"/>
</dbReference>
<protein>
    <submittedName>
        <fullName evidence="2">Uncharacterized protein</fullName>
    </submittedName>
</protein>
<dbReference type="OrthoDB" id="10353222at2759"/>
<feature type="region of interest" description="Disordered" evidence="1">
    <location>
        <begin position="123"/>
        <end position="154"/>
    </location>
</feature>
<dbReference type="AlphaFoldDB" id="A0A1Q9D963"/>
<sequence length="154" mass="16356">MRAFAASLLELPPGGDDCDAGVAPDLHEAVVLVHWDRRRQAKRRIAKLTMHVSADDEAAAAAFAKQPDAPMPLQATLLHCMGPYGYLSAAAQLELLESYDEALAAAAAQAFADDARAMQFAGPKRALASDSTGTSTRSPPARAMHRTRLQAESS</sequence>
<accession>A0A1Q9D963</accession>
<comment type="caution">
    <text evidence="2">The sequence shown here is derived from an EMBL/GenBank/DDBJ whole genome shotgun (WGS) entry which is preliminary data.</text>
</comment>
<name>A0A1Q9D963_SYMMI</name>
<evidence type="ECO:0000256" key="1">
    <source>
        <dbReference type="SAM" id="MobiDB-lite"/>
    </source>
</evidence>
<dbReference type="Proteomes" id="UP000186817">
    <property type="component" value="Unassembled WGS sequence"/>
</dbReference>
<organism evidence="2 3">
    <name type="scientific">Symbiodinium microadriaticum</name>
    <name type="common">Dinoflagellate</name>
    <name type="synonym">Zooxanthella microadriatica</name>
    <dbReference type="NCBI Taxonomy" id="2951"/>
    <lineage>
        <taxon>Eukaryota</taxon>
        <taxon>Sar</taxon>
        <taxon>Alveolata</taxon>
        <taxon>Dinophyceae</taxon>
        <taxon>Suessiales</taxon>
        <taxon>Symbiodiniaceae</taxon>
        <taxon>Symbiodinium</taxon>
    </lineage>
</organism>
<evidence type="ECO:0000313" key="3">
    <source>
        <dbReference type="Proteomes" id="UP000186817"/>
    </source>
</evidence>